<accession>A0AB39HFR8</accession>
<comment type="subcellular location">
    <subcellularLocation>
        <location evidence="1">Membrane</location>
        <topology evidence="1">Multi-pass membrane protein</topology>
    </subcellularLocation>
</comment>
<comment type="similarity">
    <text evidence="2">Belongs to the TMEM86 family.</text>
</comment>
<protein>
    <submittedName>
        <fullName evidence="7">Lysoplasmalogenase</fullName>
    </submittedName>
</protein>
<dbReference type="RefSeq" id="WP_306102321.1">
    <property type="nucleotide sequence ID" value="NZ_CP162601.1"/>
</dbReference>
<name>A0AB39HFR8_9VIBR</name>
<organism evidence="7">
    <name type="scientific">Vibrio sp. HB236076</name>
    <dbReference type="NCBI Taxonomy" id="3232307"/>
    <lineage>
        <taxon>Bacteria</taxon>
        <taxon>Pseudomonadati</taxon>
        <taxon>Pseudomonadota</taxon>
        <taxon>Gammaproteobacteria</taxon>
        <taxon>Vibrionales</taxon>
        <taxon>Vibrionaceae</taxon>
        <taxon>Vibrio</taxon>
    </lineage>
</organism>
<keyword evidence="4 6" id="KW-1133">Transmembrane helix</keyword>
<evidence type="ECO:0000256" key="4">
    <source>
        <dbReference type="ARBA" id="ARBA00022989"/>
    </source>
</evidence>
<feature type="transmembrane region" description="Helical" evidence="6">
    <location>
        <begin position="100"/>
        <end position="119"/>
    </location>
</feature>
<reference evidence="7" key="1">
    <citation type="submission" date="2024-07" db="EMBL/GenBank/DDBJ databases">
        <title>Genome Analysis of a Potential Novel Vibrio Species Secreting pH- and Thermo-stable Alginate Lyase and its Application in Producing Alginate Oligosaccharides.</title>
        <authorList>
            <person name="Huang H."/>
            <person name="Bao K."/>
        </authorList>
    </citation>
    <scope>NUCLEOTIDE SEQUENCE</scope>
    <source>
        <strain evidence="7">HB236076</strain>
    </source>
</reference>
<evidence type="ECO:0000256" key="6">
    <source>
        <dbReference type="SAM" id="Phobius"/>
    </source>
</evidence>
<dbReference type="EMBL" id="CP162601">
    <property type="protein sequence ID" value="XDK24991.1"/>
    <property type="molecule type" value="Genomic_DNA"/>
</dbReference>
<dbReference type="AlphaFoldDB" id="A0AB39HFR8"/>
<evidence type="ECO:0000256" key="5">
    <source>
        <dbReference type="ARBA" id="ARBA00023136"/>
    </source>
</evidence>
<evidence type="ECO:0000256" key="1">
    <source>
        <dbReference type="ARBA" id="ARBA00004141"/>
    </source>
</evidence>
<feature type="transmembrane region" description="Helical" evidence="6">
    <location>
        <begin position="74"/>
        <end position="94"/>
    </location>
</feature>
<evidence type="ECO:0000256" key="3">
    <source>
        <dbReference type="ARBA" id="ARBA00022692"/>
    </source>
</evidence>
<feature type="transmembrane region" description="Helical" evidence="6">
    <location>
        <begin position="187"/>
        <end position="206"/>
    </location>
</feature>
<feature type="transmembrane region" description="Helical" evidence="6">
    <location>
        <begin position="36"/>
        <end position="62"/>
    </location>
</feature>
<dbReference type="KEGG" id="vih:AB0763_12695"/>
<keyword evidence="3 6" id="KW-0812">Transmembrane</keyword>
<keyword evidence="5 6" id="KW-0472">Membrane</keyword>
<dbReference type="GO" id="GO:0016020">
    <property type="term" value="C:membrane"/>
    <property type="evidence" value="ECO:0007669"/>
    <property type="project" value="UniProtKB-SubCell"/>
</dbReference>
<evidence type="ECO:0000256" key="2">
    <source>
        <dbReference type="ARBA" id="ARBA00007375"/>
    </source>
</evidence>
<dbReference type="PANTHER" id="PTHR31885:SF6">
    <property type="entry name" value="GH04784P"/>
    <property type="match status" value="1"/>
</dbReference>
<sequence>MWSWLAIGLCALMSVISTKQSHLLQAQVFKSFTFVLLAILVSTQVITPVGSQWLCVGLIISMVTDWSLVSAKRLPLSFLGFVLAQVAYSLMFWSQMTQEVAWWPLAVLLAAGVVGFLLLLPKIDRLVFPVVIMGIVLIHLAWIAGEWWLQLPTFGNTLAIIAVLLLLFSSMAYLLNRHHKSVPSRYLWVMGGYLLAQILLTASLIYR</sequence>
<evidence type="ECO:0000313" key="7">
    <source>
        <dbReference type="EMBL" id="XDK24991.1"/>
    </source>
</evidence>
<gene>
    <name evidence="7" type="ORF">AB0763_12695</name>
</gene>
<dbReference type="PANTHER" id="PTHR31885">
    <property type="entry name" value="GH04784P"/>
    <property type="match status" value="1"/>
</dbReference>
<dbReference type="Pfam" id="PF07947">
    <property type="entry name" value="YhhN"/>
    <property type="match status" value="1"/>
</dbReference>
<feature type="transmembrane region" description="Helical" evidence="6">
    <location>
        <begin position="157"/>
        <end position="175"/>
    </location>
</feature>
<dbReference type="InterPro" id="IPR012506">
    <property type="entry name" value="TMEM86B-like"/>
</dbReference>
<feature type="transmembrane region" description="Helical" evidence="6">
    <location>
        <begin position="126"/>
        <end position="145"/>
    </location>
</feature>
<dbReference type="GO" id="GO:0016787">
    <property type="term" value="F:hydrolase activity"/>
    <property type="evidence" value="ECO:0007669"/>
    <property type="project" value="TreeGrafter"/>
</dbReference>
<proteinExistence type="inferred from homology"/>